<dbReference type="InterPro" id="IPR049449">
    <property type="entry name" value="TesB_ACOT8-like_N"/>
</dbReference>
<organism evidence="3 4">
    <name type="scientific">Novosphingobium organovorum</name>
    <dbReference type="NCBI Taxonomy" id="2930092"/>
    <lineage>
        <taxon>Bacteria</taxon>
        <taxon>Pseudomonadati</taxon>
        <taxon>Pseudomonadota</taxon>
        <taxon>Alphaproteobacteria</taxon>
        <taxon>Sphingomonadales</taxon>
        <taxon>Sphingomonadaceae</taxon>
        <taxon>Novosphingobium</taxon>
    </lineage>
</organism>
<protein>
    <submittedName>
        <fullName evidence="3">Thioesterase family protein</fullName>
    </submittedName>
</protein>
<sequence length="263" mass="27732">MDEDFASLLEGLTPAGRGESGGWTGLVPESWLQGRTAYGGFTSALALELARRALPEPMPLASAQFAMIAPLAGPIEGQARIVRQGRNATWVTAQLGNARGCGFIANCVFMHPRESALAIAGYAPPPGVVPVAEAPALDVGHLPSFMERHFSVREALPGGSEADLCWWVRLNHREGLSGEVEAVLVGDALPPAVLPHLPRGTPVSSMQWHVNRLGADAVPADDWWLIRSTSRHCAQGLASEDIVQWGANGAPVIAGVQSVAVFG</sequence>
<dbReference type="RefSeq" id="WP_244020161.1">
    <property type="nucleotide sequence ID" value="NZ_JALHLF010000033.1"/>
</dbReference>
<proteinExistence type="predicted"/>
<feature type="domain" description="Acyl-CoA thioesterase-like N-terminal HotDog" evidence="1">
    <location>
        <begin position="28"/>
        <end position="109"/>
    </location>
</feature>
<accession>A0ABT0BDB4</accession>
<name>A0ABT0BDB4_9SPHN</name>
<gene>
    <name evidence="3" type="ORF">MTR62_10090</name>
</gene>
<dbReference type="Proteomes" id="UP001162881">
    <property type="component" value="Unassembled WGS sequence"/>
</dbReference>
<dbReference type="Pfam" id="PF13622">
    <property type="entry name" value="4HBT_3"/>
    <property type="match status" value="1"/>
</dbReference>
<dbReference type="InterPro" id="IPR042171">
    <property type="entry name" value="Acyl-CoA_hotdog"/>
</dbReference>
<dbReference type="InterPro" id="IPR029069">
    <property type="entry name" value="HotDog_dom_sf"/>
</dbReference>
<dbReference type="Pfam" id="PF20789">
    <property type="entry name" value="4HBT_3C"/>
    <property type="match status" value="1"/>
</dbReference>
<reference evidence="3" key="1">
    <citation type="submission" date="2022-03" db="EMBL/GenBank/DDBJ databases">
        <title>Identification of a novel bacterium isolated from mangrove sediments.</title>
        <authorList>
            <person name="Pan X."/>
        </authorList>
    </citation>
    <scope>NUCLEOTIDE SEQUENCE</scope>
    <source>
        <strain evidence="3">B1949</strain>
    </source>
</reference>
<dbReference type="InterPro" id="IPR049450">
    <property type="entry name" value="ACOT8-like_C"/>
</dbReference>
<evidence type="ECO:0000259" key="2">
    <source>
        <dbReference type="Pfam" id="PF20789"/>
    </source>
</evidence>
<comment type="caution">
    <text evidence="3">The sequence shown here is derived from an EMBL/GenBank/DDBJ whole genome shotgun (WGS) entry which is preliminary data.</text>
</comment>
<dbReference type="SUPFAM" id="SSF54637">
    <property type="entry name" value="Thioesterase/thiol ester dehydrase-isomerase"/>
    <property type="match status" value="2"/>
</dbReference>
<evidence type="ECO:0000313" key="3">
    <source>
        <dbReference type="EMBL" id="MCJ2183041.1"/>
    </source>
</evidence>
<feature type="domain" description="Acyl-CoA thioesterase-like C-terminal" evidence="2">
    <location>
        <begin position="130"/>
        <end position="261"/>
    </location>
</feature>
<keyword evidence="4" id="KW-1185">Reference proteome</keyword>
<evidence type="ECO:0000259" key="1">
    <source>
        <dbReference type="Pfam" id="PF13622"/>
    </source>
</evidence>
<evidence type="ECO:0000313" key="4">
    <source>
        <dbReference type="Proteomes" id="UP001162881"/>
    </source>
</evidence>
<dbReference type="Gene3D" id="2.40.160.210">
    <property type="entry name" value="Acyl-CoA thioesterase, double hotdog domain"/>
    <property type="match status" value="1"/>
</dbReference>
<dbReference type="EMBL" id="JALHLF010000033">
    <property type="protein sequence ID" value="MCJ2183041.1"/>
    <property type="molecule type" value="Genomic_DNA"/>
</dbReference>